<feature type="compositionally biased region" description="Low complexity" evidence="1">
    <location>
        <begin position="13"/>
        <end position="22"/>
    </location>
</feature>
<evidence type="ECO:0000313" key="2">
    <source>
        <dbReference type="EMBL" id="STD21856.1"/>
    </source>
</evidence>
<dbReference type="AlphaFoldDB" id="A0A376FCN5"/>
<dbReference type="Proteomes" id="UP000255163">
    <property type="component" value="Unassembled WGS sequence"/>
</dbReference>
<reference evidence="2 3" key="1">
    <citation type="submission" date="2018-06" db="EMBL/GenBank/DDBJ databases">
        <authorList>
            <consortium name="Pathogen Informatics"/>
            <person name="Doyle S."/>
        </authorList>
    </citation>
    <scope>NUCLEOTIDE SEQUENCE [LARGE SCALE GENOMIC DNA]</scope>
    <source>
        <strain evidence="2 3">NCTC12123</strain>
    </source>
</reference>
<organism evidence="2 3">
    <name type="scientific">Enterobacter asburiae</name>
    <dbReference type="NCBI Taxonomy" id="61645"/>
    <lineage>
        <taxon>Bacteria</taxon>
        <taxon>Pseudomonadati</taxon>
        <taxon>Pseudomonadota</taxon>
        <taxon>Gammaproteobacteria</taxon>
        <taxon>Enterobacterales</taxon>
        <taxon>Enterobacteriaceae</taxon>
        <taxon>Enterobacter</taxon>
        <taxon>Enterobacter cloacae complex</taxon>
    </lineage>
</organism>
<accession>A0A376FCN5</accession>
<evidence type="ECO:0000313" key="3">
    <source>
        <dbReference type="Proteomes" id="UP000255163"/>
    </source>
</evidence>
<gene>
    <name evidence="2" type="ORF">NCTC12123_02973</name>
</gene>
<feature type="region of interest" description="Disordered" evidence="1">
    <location>
        <begin position="1"/>
        <end position="22"/>
    </location>
</feature>
<name>A0A376FCN5_ENTAS</name>
<dbReference type="EMBL" id="UFYI01000007">
    <property type="protein sequence ID" value="STD21856.1"/>
    <property type="molecule type" value="Genomic_DNA"/>
</dbReference>
<evidence type="ECO:0000256" key="1">
    <source>
        <dbReference type="SAM" id="MobiDB-lite"/>
    </source>
</evidence>
<sequence>MTDQSNPWGTTEAADSAAQSADAWGFHASADRWRRRGRLAEQRTRALRQNTSTSWIRSIKR</sequence>
<protein>
    <submittedName>
        <fullName evidence="2">Uncharacterized protein</fullName>
    </submittedName>
</protein>
<proteinExistence type="predicted"/>